<evidence type="ECO:0000313" key="2">
    <source>
        <dbReference type="WBParaSite" id="RSKR_0001120900.1"/>
    </source>
</evidence>
<name>A0AC35UGN6_9BILA</name>
<dbReference type="WBParaSite" id="RSKR_0001120900.1">
    <property type="protein sequence ID" value="RSKR_0001120900.1"/>
    <property type="gene ID" value="RSKR_0001120900"/>
</dbReference>
<reference evidence="2" key="1">
    <citation type="submission" date="2016-11" db="UniProtKB">
        <authorList>
            <consortium name="WormBaseParasite"/>
        </authorList>
    </citation>
    <scope>IDENTIFICATION</scope>
    <source>
        <strain evidence="2">KR3021</strain>
    </source>
</reference>
<proteinExistence type="predicted"/>
<organism evidence="1 2">
    <name type="scientific">Rhabditophanes sp. KR3021</name>
    <dbReference type="NCBI Taxonomy" id="114890"/>
    <lineage>
        <taxon>Eukaryota</taxon>
        <taxon>Metazoa</taxon>
        <taxon>Ecdysozoa</taxon>
        <taxon>Nematoda</taxon>
        <taxon>Chromadorea</taxon>
        <taxon>Rhabditida</taxon>
        <taxon>Tylenchina</taxon>
        <taxon>Panagrolaimomorpha</taxon>
        <taxon>Strongyloidoidea</taxon>
        <taxon>Alloionematidae</taxon>
        <taxon>Rhabditophanes</taxon>
    </lineage>
</organism>
<protein>
    <submittedName>
        <fullName evidence="2">Ufm1-specific protease 2</fullName>
    </submittedName>
</protein>
<dbReference type="Proteomes" id="UP000095286">
    <property type="component" value="Unplaced"/>
</dbReference>
<evidence type="ECO:0000313" key="1">
    <source>
        <dbReference type="Proteomes" id="UP000095286"/>
    </source>
</evidence>
<accession>A0AC35UGN6</accession>
<sequence>MIQKLHCDYSKVFQNIDSANSDFVLCYGLKDRQLVTNAIFATKSGIVKQLEFLNTTFTSDISLIAIGSLKDNIRCDVQLLKDLNISKESVFIIPDCSLYNIKNNTFLNIEDTKITSVYEDKKTCGIHLKYGMNLESTVNDLDKEIKRIQENLDKLVFVNINSELLIDKDSCGNSLSTYVSQNGLGNIKNNSVVFECHLNLQSTNSDEVPYVPLIKEEVNTFNISKLATTVSIFVPFNTTDTDSIAYTHFVEAIKRILTQAAYIFQKNNSFSKLKCMTFVLPSTQVYVNILVCENEREEKQIEWRKFLHNMFNLPLSAPVFRSSQSLGSVIKFANVLLNPHETLTYVPKGESAIISGKYGYHHYMQDNFNDAGWGCAYRSFQTIWSWLLYQGYTDKAVPTHKEMQKCLFEIGDKDAKFVGSSQWIGSTEISYCIDSMLGIQSKILSISSGSEMYEVARPLIHHFKSGGAPVMIGGNQLAHTILGINYDITSGNGDCQLLVLDPHYTGEEDIKKIISKGWCGWKPMTFWNKNCFYNLLLCCPSDEEINI</sequence>